<evidence type="ECO:0000313" key="8">
    <source>
        <dbReference type="Proteomes" id="UP000250266"/>
    </source>
</evidence>
<organism evidence="7 8">
    <name type="scientific">Lepidopterella palustris CBS 459.81</name>
    <dbReference type="NCBI Taxonomy" id="1314670"/>
    <lineage>
        <taxon>Eukaryota</taxon>
        <taxon>Fungi</taxon>
        <taxon>Dikarya</taxon>
        <taxon>Ascomycota</taxon>
        <taxon>Pezizomycotina</taxon>
        <taxon>Dothideomycetes</taxon>
        <taxon>Pleosporomycetidae</taxon>
        <taxon>Mytilinidiales</taxon>
        <taxon>Argynnaceae</taxon>
        <taxon>Lepidopterella</taxon>
    </lineage>
</organism>
<dbReference type="Pfam" id="PF16499">
    <property type="entry name" value="Melibiase_2"/>
    <property type="match status" value="2"/>
</dbReference>
<dbReference type="GO" id="GO:0004557">
    <property type="term" value="F:alpha-galactosidase activity"/>
    <property type="evidence" value="ECO:0007669"/>
    <property type="project" value="UniProtKB-EC"/>
</dbReference>
<evidence type="ECO:0000256" key="6">
    <source>
        <dbReference type="RuleBase" id="RU361168"/>
    </source>
</evidence>
<keyword evidence="8" id="KW-1185">Reference proteome</keyword>
<evidence type="ECO:0000256" key="5">
    <source>
        <dbReference type="ARBA" id="ARBA00023295"/>
    </source>
</evidence>
<dbReference type="Proteomes" id="UP000250266">
    <property type="component" value="Unassembled WGS sequence"/>
</dbReference>
<protein>
    <recommendedName>
        <fullName evidence="3 6">Alpha-galactosidase</fullName>
        <ecNumber evidence="3 6">3.2.1.22</ecNumber>
    </recommendedName>
    <alternativeName>
        <fullName evidence="6">Melibiase</fullName>
    </alternativeName>
</protein>
<dbReference type="PRINTS" id="PR00740">
    <property type="entry name" value="GLHYDRLASE27"/>
</dbReference>
<evidence type="ECO:0000256" key="1">
    <source>
        <dbReference type="ARBA" id="ARBA00001255"/>
    </source>
</evidence>
<name>A0A8E2EBZ5_9PEZI</name>
<reference evidence="7 8" key="1">
    <citation type="journal article" date="2016" name="Nat. Commun.">
        <title>Ectomycorrhizal ecology is imprinted in the genome of the dominant symbiotic fungus Cenococcum geophilum.</title>
        <authorList>
            <consortium name="DOE Joint Genome Institute"/>
            <person name="Peter M."/>
            <person name="Kohler A."/>
            <person name="Ohm R.A."/>
            <person name="Kuo A."/>
            <person name="Krutzmann J."/>
            <person name="Morin E."/>
            <person name="Arend M."/>
            <person name="Barry K.W."/>
            <person name="Binder M."/>
            <person name="Choi C."/>
            <person name="Clum A."/>
            <person name="Copeland A."/>
            <person name="Grisel N."/>
            <person name="Haridas S."/>
            <person name="Kipfer T."/>
            <person name="LaButti K."/>
            <person name="Lindquist E."/>
            <person name="Lipzen A."/>
            <person name="Maire R."/>
            <person name="Meier B."/>
            <person name="Mihaltcheva S."/>
            <person name="Molinier V."/>
            <person name="Murat C."/>
            <person name="Poggeler S."/>
            <person name="Quandt C.A."/>
            <person name="Sperisen C."/>
            <person name="Tritt A."/>
            <person name="Tisserant E."/>
            <person name="Crous P.W."/>
            <person name="Henrissat B."/>
            <person name="Nehls U."/>
            <person name="Egli S."/>
            <person name="Spatafora J.W."/>
            <person name="Grigoriev I.V."/>
            <person name="Martin F.M."/>
        </authorList>
    </citation>
    <scope>NUCLEOTIDE SEQUENCE [LARGE SCALE GENOMIC DNA]</scope>
    <source>
        <strain evidence="7 8">CBS 459.81</strain>
    </source>
</reference>
<evidence type="ECO:0000256" key="3">
    <source>
        <dbReference type="ARBA" id="ARBA00012755"/>
    </source>
</evidence>
<accession>A0A8E2EBZ5</accession>
<keyword evidence="4 6" id="KW-0378">Hydrolase</keyword>
<dbReference type="InterPro" id="IPR013785">
    <property type="entry name" value="Aldolase_TIM"/>
</dbReference>
<evidence type="ECO:0000256" key="2">
    <source>
        <dbReference type="ARBA" id="ARBA00009743"/>
    </source>
</evidence>
<dbReference type="InterPro" id="IPR002241">
    <property type="entry name" value="Glyco_hydro_27"/>
</dbReference>
<dbReference type="PANTHER" id="PTHR11452">
    <property type="entry name" value="ALPHA-GALACTOSIDASE/ALPHA-N-ACETYLGALACTOSAMINIDASE"/>
    <property type="match status" value="1"/>
</dbReference>
<keyword evidence="6" id="KW-1015">Disulfide bond</keyword>
<sequence length="253" mass="27540">MDDTWSKMSRDSSGNLVADQTKFPSGIKSLAEEICGMGLKFGLMEIEAGAMLRIPWLARLLCTRRKAWKLGAKIRYQRVVLATSTKIFYSLCDWGAHSVWTWGASVGNSWRVGEDITKTWSSATNIAASNADIAYYAAPSGFSDYNMIFIRNSGRTEAEERAHFGLWAICKSPLLLCTELTNISASSLKIIKSKVIIDINKDPLGKAASTSLYPSWAGPLSDGVIIGLVAAYGTATLTASFSDVPRLESGSYI</sequence>
<dbReference type="EMBL" id="KV744929">
    <property type="protein sequence ID" value="OCK81220.1"/>
    <property type="molecule type" value="Genomic_DNA"/>
</dbReference>
<proteinExistence type="inferred from homology"/>
<dbReference type="InterPro" id="IPR017853">
    <property type="entry name" value="GH"/>
</dbReference>
<dbReference type="PANTHER" id="PTHR11452:SF75">
    <property type="entry name" value="ALPHA-GALACTOSIDASE MEL1"/>
    <property type="match status" value="1"/>
</dbReference>
<evidence type="ECO:0000256" key="4">
    <source>
        <dbReference type="ARBA" id="ARBA00022801"/>
    </source>
</evidence>
<dbReference type="OrthoDB" id="5795902at2759"/>
<dbReference type="Gene3D" id="3.20.20.70">
    <property type="entry name" value="Aldolase class I"/>
    <property type="match status" value="2"/>
</dbReference>
<comment type="catalytic activity">
    <reaction evidence="1 6">
        <text>Hydrolysis of terminal, non-reducing alpha-D-galactose residues in alpha-D-galactosides, including galactose oligosaccharides, galactomannans and galactolipids.</text>
        <dbReference type="EC" id="3.2.1.22"/>
    </reaction>
</comment>
<keyword evidence="5 6" id="KW-0326">Glycosidase</keyword>
<dbReference type="EC" id="3.2.1.22" evidence="3 6"/>
<comment type="similarity">
    <text evidence="2 6">Belongs to the glycosyl hydrolase 27 family.</text>
</comment>
<dbReference type="GO" id="GO:0005975">
    <property type="term" value="P:carbohydrate metabolic process"/>
    <property type="evidence" value="ECO:0007669"/>
    <property type="project" value="InterPro"/>
</dbReference>
<gene>
    <name evidence="7" type="ORF">K432DRAFT_404016</name>
</gene>
<dbReference type="SUPFAM" id="SSF51445">
    <property type="entry name" value="(Trans)glycosidases"/>
    <property type="match status" value="1"/>
</dbReference>
<evidence type="ECO:0000313" key="7">
    <source>
        <dbReference type="EMBL" id="OCK81220.1"/>
    </source>
</evidence>
<dbReference type="AlphaFoldDB" id="A0A8E2EBZ5"/>